<dbReference type="EMBL" id="BA000024">
    <property type="protein sequence ID" value="BAD66817.1"/>
    <property type="molecule type" value="Genomic_DNA"/>
</dbReference>
<dbReference type="Gene3D" id="3.90.1600.10">
    <property type="entry name" value="Palm domain of DNA polymerase"/>
    <property type="match status" value="1"/>
</dbReference>
<dbReference type="AlphaFoldDB" id="Q5U693"/>
<dbReference type="SUPFAM" id="SSF56672">
    <property type="entry name" value="DNA/RNA polymerases"/>
    <property type="match status" value="1"/>
</dbReference>
<geneLocation type="mitochondrion" evidence="3"/>
<protein>
    <submittedName>
        <fullName evidence="3">Orf284 protein</fullName>
    </submittedName>
</protein>
<dbReference type="PANTHER" id="PTHR33568">
    <property type="entry name" value="DNA POLYMERASE"/>
    <property type="match status" value="1"/>
</dbReference>
<dbReference type="PROSITE" id="PS00116">
    <property type="entry name" value="DNA_POLYMERASE_B"/>
    <property type="match status" value="1"/>
</dbReference>
<reference evidence="3" key="1">
    <citation type="journal article" date="2004" name="Mol. Genet. Genomics">
        <title>The cytoplasmic male-sterile type and normal type mitochondrial genomes of sugar beet share the same complement of genes of known function but differ in the content of expressed ORFs.</title>
        <authorList>
            <person name="Satoh M."/>
            <person name="Kubo T."/>
            <person name="Nishizawa S."/>
            <person name="Estiati A."/>
            <person name="Itchoda N."/>
            <person name="Mikami T."/>
        </authorList>
    </citation>
    <scope>NUCLEOTIDE SEQUENCE</scope>
</reference>
<sequence length="284" mass="32635">MKQDSFIGCHPIKENQYMVSYHTVTADDSFHWAQPKNSAVQLSAAITACARIYMHPFISRDDCYYTDTDSIVLANPLPDNIISSKVVGLFELEEKIKEGFFLAPKAYGYISEEDTDVIKFKGAAKHLVDLPWFREQLANPSRRMQVKIKNQFKVDWDNLTVGVKEYDYSLGIKLNSKRITQPDGETLPIEVNDMCWVDHNIGKAVAKSLMKKLMKLQTTNQILNEKLSQKEREREKRMDGVIVEERKKGEYLGINIETTLTEERTQLDKEESGVTKTDFKKPDT</sequence>
<dbReference type="GO" id="GO:0000166">
    <property type="term" value="F:nucleotide binding"/>
    <property type="evidence" value="ECO:0007669"/>
    <property type="project" value="InterPro"/>
</dbReference>
<evidence type="ECO:0000256" key="2">
    <source>
        <dbReference type="SAM" id="MobiDB-lite"/>
    </source>
</evidence>
<organism evidence="3">
    <name type="scientific">Beta vulgaris subsp. vulgaris</name>
    <name type="common">Beet</name>
    <dbReference type="NCBI Taxonomy" id="3555"/>
    <lineage>
        <taxon>Eukaryota</taxon>
        <taxon>Viridiplantae</taxon>
        <taxon>Streptophyta</taxon>
        <taxon>Embryophyta</taxon>
        <taxon>Tracheophyta</taxon>
        <taxon>Spermatophyta</taxon>
        <taxon>Magnoliopsida</taxon>
        <taxon>eudicotyledons</taxon>
        <taxon>Gunneridae</taxon>
        <taxon>Pentapetalae</taxon>
        <taxon>Caryophyllales</taxon>
        <taxon>Chenopodiaceae</taxon>
        <taxon>Betoideae</taxon>
        <taxon>Beta</taxon>
    </lineage>
</organism>
<name>Q5U693_BETVV</name>
<evidence type="ECO:0000256" key="1">
    <source>
        <dbReference type="SAM" id="Coils"/>
    </source>
</evidence>
<accession>Q5U693</accession>
<dbReference type="InterPro" id="IPR023211">
    <property type="entry name" value="DNA_pol_palm_dom_sf"/>
</dbReference>
<feature type="coiled-coil region" evidence="1">
    <location>
        <begin position="206"/>
        <end position="233"/>
    </location>
</feature>
<dbReference type="PANTHER" id="PTHR33568:SF3">
    <property type="entry name" value="DNA-DIRECTED DNA POLYMERASE"/>
    <property type="match status" value="1"/>
</dbReference>
<proteinExistence type="predicted"/>
<dbReference type="InterPro" id="IPR043502">
    <property type="entry name" value="DNA/RNA_pol_sf"/>
</dbReference>
<keyword evidence="1" id="KW-0175">Coiled coil</keyword>
<dbReference type="GO" id="GO:0003676">
    <property type="term" value="F:nucleic acid binding"/>
    <property type="evidence" value="ECO:0007669"/>
    <property type="project" value="InterPro"/>
</dbReference>
<keyword evidence="3" id="KW-0496">Mitochondrion</keyword>
<gene>
    <name evidence="3" type="primary">orf284</name>
</gene>
<dbReference type="InterPro" id="IPR017964">
    <property type="entry name" value="DNA-dir_DNA_pol_B_CS"/>
</dbReference>
<evidence type="ECO:0000313" key="3">
    <source>
        <dbReference type="EMBL" id="BAD66817.1"/>
    </source>
</evidence>
<feature type="region of interest" description="Disordered" evidence="2">
    <location>
        <begin position="263"/>
        <end position="284"/>
    </location>
</feature>